<evidence type="ECO:0000313" key="3">
    <source>
        <dbReference type="Proteomes" id="UP000032024"/>
    </source>
</evidence>
<dbReference type="AlphaFoldDB" id="A0A0C5CDK1"/>
<reference evidence="4" key="3">
    <citation type="submission" date="2016-01" db="EMBL/GenBank/DDBJ databases">
        <authorList>
            <person name="Mitreva M."/>
            <person name="Pepin K.H."/>
            <person name="Mihindukulasuriya K.A."/>
            <person name="Fulton R."/>
            <person name="Fronick C."/>
            <person name="O'Laughlin M."/>
            <person name="Miner T."/>
            <person name="Herter B."/>
            <person name="Rosa B.A."/>
            <person name="Cordes M."/>
            <person name="Tomlinson C."/>
            <person name="Wollam A."/>
            <person name="Palsikar V.B."/>
            <person name="Mardis E.R."/>
            <person name="Wilson R.K."/>
        </authorList>
    </citation>
    <scope>NUCLEOTIDE SEQUENCE [LARGE SCALE GENOMIC DNA]</scope>
    <source>
        <strain evidence="4">GED7749B</strain>
    </source>
</reference>
<reference evidence="1" key="1">
    <citation type="submission" date="2015-01" db="EMBL/GenBank/DDBJ databases">
        <title>Comparative genome analysis of Bacillus coagulans HM-08, Clostridium butyricum HM-68, Bacillus subtilis HM-66 and Bacillus licheniformis BL-09.</title>
        <authorList>
            <person name="Zhang H."/>
        </authorList>
    </citation>
    <scope>NUCLEOTIDE SEQUENCE [LARGE SCALE GENOMIC DNA]</scope>
    <source>
        <strain evidence="1">HM-08</strain>
    </source>
</reference>
<dbReference type="EMBL" id="LRPN01000177">
    <property type="protein sequence ID" value="KWZ77247.1"/>
    <property type="molecule type" value="Genomic_DNA"/>
</dbReference>
<dbReference type="PATRIC" id="fig|1398.18.peg.2779"/>
<accession>A0A0C5CDK1</accession>
<evidence type="ECO:0000313" key="2">
    <source>
        <dbReference type="EMBL" id="KWZ77247.1"/>
    </source>
</evidence>
<dbReference type="EMBL" id="CP010525">
    <property type="protein sequence ID" value="AJO23595.1"/>
    <property type="molecule type" value="Genomic_DNA"/>
</dbReference>
<organism evidence="2 4">
    <name type="scientific">Heyndrickxia coagulans</name>
    <name type="common">Weizmannia coagulans</name>
    <dbReference type="NCBI Taxonomy" id="1398"/>
    <lineage>
        <taxon>Bacteria</taxon>
        <taxon>Bacillati</taxon>
        <taxon>Bacillota</taxon>
        <taxon>Bacilli</taxon>
        <taxon>Bacillales</taxon>
        <taxon>Bacillaceae</taxon>
        <taxon>Heyndrickxia</taxon>
    </lineage>
</organism>
<name>A0A0C5CDK1_HEYCO</name>
<dbReference type="Proteomes" id="UP000032024">
    <property type="component" value="Chromosome"/>
</dbReference>
<dbReference type="STRING" id="1398.AB434_2502"/>
<reference evidence="3" key="2">
    <citation type="submission" date="2015-01" db="EMBL/GenBank/DDBJ databases">
        <title>Comparative genome analysis of Bacillus coagulans HM-08, Clostridium butyricum HM-68, Bacillus subtilis HM-66 and Bacillus paralicheniformis BL-09.</title>
        <authorList>
            <person name="Zhang H."/>
        </authorList>
    </citation>
    <scope>NUCLEOTIDE SEQUENCE [LARGE SCALE GENOMIC DNA]</scope>
    <source>
        <strain evidence="3">HM-08</strain>
    </source>
</reference>
<gene>
    <name evidence="2" type="ORF">HMPREF3213_03436</name>
    <name evidence="1" type="ORF">SB48_HM08orf04464</name>
</gene>
<reference evidence="2" key="4">
    <citation type="submission" date="2016-01" db="EMBL/GenBank/DDBJ databases">
        <authorList>
            <person name="Oliw E.H."/>
        </authorList>
    </citation>
    <scope>NUCLEOTIDE SEQUENCE [LARGE SCALE GENOMIC DNA]</scope>
    <source>
        <strain evidence="2">GED7749B</strain>
    </source>
</reference>
<proteinExistence type="predicted"/>
<evidence type="ECO:0000313" key="4">
    <source>
        <dbReference type="Proteomes" id="UP000070376"/>
    </source>
</evidence>
<evidence type="ECO:0000313" key="1">
    <source>
        <dbReference type="EMBL" id="AJO23595.1"/>
    </source>
</evidence>
<protein>
    <submittedName>
        <fullName evidence="2">Uncharacterized protein</fullName>
    </submittedName>
</protein>
<keyword evidence="3" id="KW-1185">Reference proteome</keyword>
<sequence>MQTGVEKNRSDAGYLQTPFIPGYSAGCSLKVRAAHPCQKHASPETGNTHVPGRIKKMTNIAQCGKNKIPVIE</sequence>
<dbReference type="Proteomes" id="UP000070376">
    <property type="component" value="Unassembled WGS sequence"/>
</dbReference>